<dbReference type="EMBL" id="JARQWQ010000219">
    <property type="protein sequence ID" value="KAK2547074.1"/>
    <property type="molecule type" value="Genomic_DNA"/>
</dbReference>
<dbReference type="GO" id="GO:0005783">
    <property type="term" value="C:endoplasmic reticulum"/>
    <property type="evidence" value="ECO:0007669"/>
    <property type="project" value="InterPro"/>
</dbReference>
<evidence type="ECO:0000313" key="4">
    <source>
        <dbReference type="EMBL" id="KAK2547074.1"/>
    </source>
</evidence>
<evidence type="ECO:0000313" key="5">
    <source>
        <dbReference type="Proteomes" id="UP001249851"/>
    </source>
</evidence>
<evidence type="ECO:0000256" key="1">
    <source>
        <dbReference type="SAM" id="SignalP"/>
    </source>
</evidence>
<dbReference type="Gene3D" id="6.10.140.1460">
    <property type="match status" value="1"/>
</dbReference>
<dbReference type="GO" id="GO:0004656">
    <property type="term" value="F:procollagen-proline 4-dioxygenase activity"/>
    <property type="evidence" value="ECO:0007669"/>
    <property type="project" value="InterPro"/>
</dbReference>
<comment type="caution">
    <text evidence="4">The sequence shown here is derived from an EMBL/GenBank/DDBJ whole genome shotgun (WGS) entry which is preliminary data.</text>
</comment>
<keyword evidence="5" id="KW-1185">Reference proteome</keyword>
<dbReference type="InterPro" id="IPR013547">
    <property type="entry name" value="P4H_N"/>
</dbReference>
<keyword evidence="1" id="KW-0732">Signal</keyword>
<organism evidence="4 5">
    <name type="scientific">Acropora cervicornis</name>
    <name type="common">Staghorn coral</name>
    <dbReference type="NCBI Taxonomy" id="6130"/>
    <lineage>
        <taxon>Eukaryota</taxon>
        <taxon>Metazoa</taxon>
        <taxon>Cnidaria</taxon>
        <taxon>Anthozoa</taxon>
        <taxon>Hexacorallia</taxon>
        <taxon>Scleractinia</taxon>
        <taxon>Astrocoeniina</taxon>
        <taxon>Acroporidae</taxon>
        <taxon>Acropora</taxon>
    </lineage>
</organism>
<name>A0AAD9PQC2_ACRCE</name>
<evidence type="ECO:0000259" key="2">
    <source>
        <dbReference type="Pfam" id="PF08336"/>
    </source>
</evidence>
<feature type="domain" description="Prolyl 4-hydroxylase N-terminal" evidence="2">
    <location>
        <begin position="25"/>
        <end position="155"/>
    </location>
</feature>
<dbReference type="Pfam" id="PF08336">
    <property type="entry name" value="P4Ha_N"/>
    <property type="match status" value="1"/>
</dbReference>
<evidence type="ECO:0000259" key="3">
    <source>
        <dbReference type="Pfam" id="PF23558"/>
    </source>
</evidence>
<reference evidence="4" key="1">
    <citation type="journal article" date="2023" name="G3 (Bethesda)">
        <title>Whole genome assembly and annotation of the endangered Caribbean coral Acropora cervicornis.</title>
        <authorList>
            <person name="Selwyn J.D."/>
            <person name="Vollmer S.V."/>
        </authorList>
    </citation>
    <scope>NUCLEOTIDE SEQUENCE</scope>
    <source>
        <strain evidence="4">K2</strain>
    </source>
</reference>
<dbReference type="SUPFAM" id="SSF48452">
    <property type="entry name" value="TPR-like"/>
    <property type="match status" value="1"/>
</dbReference>
<dbReference type="Proteomes" id="UP001249851">
    <property type="component" value="Unassembled WGS sequence"/>
</dbReference>
<feature type="domain" description="Prolyl 4-hydroxylase peptide-substrate-binding" evidence="3">
    <location>
        <begin position="166"/>
        <end position="252"/>
    </location>
</feature>
<dbReference type="AlphaFoldDB" id="A0AAD9PQC2"/>
<proteinExistence type="predicted"/>
<dbReference type="Gene3D" id="1.25.40.10">
    <property type="entry name" value="Tetratricopeptide repeat domain"/>
    <property type="match status" value="1"/>
</dbReference>
<dbReference type="Pfam" id="PF23558">
    <property type="entry name" value="TPR_P4H"/>
    <property type="match status" value="1"/>
</dbReference>
<gene>
    <name evidence="4" type="ORF">P5673_033167</name>
</gene>
<dbReference type="InterPro" id="IPR011990">
    <property type="entry name" value="TPR-like_helical_dom_sf"/>
</dbReference>
<accession>A0AAD9PQC2</accession>
<protein>
    <submittedName>
        <fullName evidence="4">Prolyl 4-hydroxylase subunit alpha-2</fullName>
    </submittedName>
</protein>
<dbReference type="InterPro" id="IPR059068">
    <property type="entry name" value="TPR_P4H"/>
</dbReference>
<feature type="signal peptide" evidence="1">
    <location>
        <begin position="1"/>
        <end position="20"/>
    </location>
</feature>
<reference evidence="4" key="2">
    <citation type="journal article" date="2023" name="Science">
        <title>Genomic signatures of disease resistance in endangered staghorn corals.</title>
        <authorList>
            <person name="Vollmer S.V."/>
            <person name="Selwyn J.D."/>
            <person name="Despard B.A."/>
            <person name="Roesel C.L."/>
        </authorList>
    </citation>
    <scope>NUCLEOTIDE SEQUENCE</scope>
    <source>
        <strain evidence="4">K2</strain>
    </source>
</reference>
<feature type="chain" id="PRO_5042264827" evidence="1">
    <location>
        <begin position="21"/>
        <end position="340"/>
    </location>
</feature>
<sequence length="340" mass="39173">MTRFMLLLLWMSQHLSVLQGEIFTSLSQLKGLARLEAALSLSLDNYLKDQSQPPEILRNFADNVRRESEIARGDIENYIFHPINSFQLVRRFVRHWKELDSYLSKGTRNDLQWEIEVNRPAFPTSKDYMGSISALLRIQNVYNLSANAIANGQLHDGNSSGGLGPDECYDLGVVSHGLENYEDVIDWMREALMRMSPPYEYSGALEKGDVLEYLSWAEYQVGRLDEAIVHTKEILDKDPKNERAQNNLNHFEVEQLNLKQPNTDKVAGKFQENSHKERDKLTCYYKNNLPTLLLKPIKVERLNLDPDLYLLHDALTDKETEHVKKIARPQFALLLLSPSN</sequence>